<protein>
    <submittedName>
        <fullName evidence="1">Uncharacterized protein</fullName>
    </submittedName>
</protein>
<name>A0A254PVL3_9BURK</name>
<dbReference type="AlphaFoldDB" id="A0A254PVL3"/>
<reference evidence="1 2" key="1">
    <citation type="submission" date="2017-05" db="EMBL/GenBank/DDBJ databases">
        <title>Polynucleobacter sp. MWH-K35W1 isolated from the permanently anoxic monimolimnion of a meromictic lake.</title>
        <authorList>
            <person name="Hahn M.W."/>
        </authorList>
    </citation>
    <scope>NUCLEOTIDE SEQUENCE [LARGE SCALE GENOMIC DNA]</scope>
    <source>
        <strain evidence="1 2">MWH-K35W1</strain>
    </source>
</reference>
<gene>
    <name evidence="1" type="ORF">CBI30_09015</name>
</gene>
<keyword evidence="2" id="KW-1185">Reference proteome</keyword>
<evidence type="ECO:0000313" key="1">
    <source>
        <dbReference type="EMBL" id="OWS70600.1"/>
    </source>
</evidence>
<dbReference type="EMBL" id="NGUO01000013">
    <property type="protein sequence ID" value="OWS70600.1"/>
    <property type="molecule type" value="Genomic_DNA"/>
</dbReference>
<proteinExistence type="predicted"/>
<dbReference type="RefSeq" id="WP_088527971.1">
    <property type="nucleotide sequence ID" value="NZ_NGUO01000013.1"/>
</dbReference>
<organism evidence="1 2">
    <name type="scientific">Polynucleobacter aenigmaticus</name>
    <dbReference type="NCBI Taxonomy" id="1743164"/>
    <lineage>
        <taxon>Bacteria</taxon>
        <taxon>Pseudomonadati</taxon>
        <taxon>Pseudomonadota</taxon>
        <taxon>Betaproteobacteria</taxon>
        <taxon>Burkholderiales</taxon>
        <taxon>Burkholderiaceae</taxon>
        <taxon>Polynucleobacter</taxon>
    </lineage>
</organism>
<dbReference type="OrthoDB" id="9132935at2"/>
<sequence>MRIEITKGLVLSAYSTSRGHLAEILFPAGEYLATLTPEGRIEILNSSASKAQFSFSQFREKLSLGEFILLEA</sequence>
<accession>A0A254PVL3</accession>
<dbReference type="Proteomes" id="UP000198104">
    <property type="component" value="Unassembled WGS sequence"/>
</dbReference>
<comment type="caution">
    <text evidence="1">The sequence shown here is derived from an EMBL/GenBank/DDBJ whole genome shotgun (WGS) entry which is preliminary data.</text>
</comment>
<evidence type="ECO:0000313" key="2">
    <source>
        <dbReference type="Proteomes" id="UP000198104"/>
    </source>
</evidence>